<dbReference type="PANTHER" id="PTHR41260:SF1">
    <property type="entry name" value="PROTEIN ECSC"/>
    <property type="match status" value="1"/>
</dbReference>
<reference evidence="2" key="1">
    <citation type="submission" date="2017-10" db="EMBL/GenBank/DDBJ databases">
        <title>Completed PacBio SMRT sequence of Methylosinus trichosporium OB3b reveals presence of a third large plasmid.</title>
        <authorList>
            <person name="Charles T.C."/>
            <person name="Lynch M.D.J."/>
            <person name="Heil J.R."/>
            <person name="Cheng J."/>
        </authorList>
    </citation>
    <scope>NUCLEOTIDE SEQUENCE [LARGE SCALE GENOMIC DNA]</scope>
    <source>
        <strain evidence="2">OB3b</strain>
    </source>
</reference>
<evidence type="ECO:0000313" key="1">
    <source>
        <dbReference type="EMBL" id="ATQ70429.1"/>
    </source>
</evidence>
<protein>
    <submittedName>
        <fullName evidence="1">Peptidase</fullName>
    </submittedName>
</protein>
<dbReference type="KEGG" id="mtw:CQW49_16150"/>
<dbReference type="Pfam" id="PF12787">
    <property type="entry name" value="EcsC"/>
    <property type="match status" value="1"/>
</dbReference>
<organism evidence="1 2">
    <name type="scientific">Methylosinus trichosporium (strain ATCC 35070 / NCIMB 11131 / UNIQEM 75 / OB3b)</name>
    <dbReference type="NCBI Taxonomy" id="595536"/>
    <lineage>
        <taxon>Bacteria</taxon>
        <taxon>Pseudomonadati</taxon>
        <taxon>Pseudomonadota</taxon>
        <taxon>Alphaproteobacteria</taxon>
        <taxon>Hyphomicrobiales</taxon>
        <taxon>Methylocystaceae</taxon>
        <taxon>Methylosinus</taxon>
    </lineage>
</organism>
<dbReference type="AlphaFoldDB" id="A0A2D2D6G6"/>
<accession>A0A2D2D6G6</accession>
<proteinExistence type="predicted"/>
<gene>
    <name evidence="1" type="ORF">CQW49_16150</name>
</gene>
<evidence type="ECO:0000313" key="2">
    <source>
        <dbReference type="Proteomes" id="UP000230709"/>
    </source>
</evidence>
<dbReference type="PANTHER" id="PTHR41260">
    <property type="entry name" value="PROTEIN ECSC"/>
    <property type="match status" value="1"/>
</dbReference>
<dbReference type="Proteomes" id="UP000230709">
    <property type="component" value="Chromosome"/>
</dbReference>
<dbReference type="InterPro" id="IPR024787">
    <property type="entry name" value="EcsC"/>
</dbReference>
<sequence>MSFVERMATATGRRIGFPGRMLPPEAQAFVAAAARRGLEAALRIAVSSLAATPPRDGGRLHQRLAAASGAMGGAIGVASLPVELPLSTTIMLRSIADIARREGEDLSDPEALIACLQVFALGGHAEEGNLLEGGYLALRGLLAKSVTDASRFMGGRAAADAGAPALARFLALVSARFGVVVSQKAAAQAVPLIGALSGAAINVAFIRHFQRLAQGHFTVRRLERAYGREIVYGEYARMAGRASAAAG</sequence>
<name>A0A2D2D6G6_METT3</name>
<keyword evidence="2" id="KW-1185">Reference proteome</keyword>
<dbReference type="EMBL" id="CP023737">
    <property type="protein sequence ID" value="ATQ70429.1"/>
    <property type="molecule type" value="Genomic_DNA"/>
</dbReference>